<dbReference type="OrthoDB" id="5122951at2"/>
<reference evidence="2 3" key="1">
    <citation type="submission" date="2017-04" db="EMBL/GenBank/DDBJ databases">
        <title>Comparative genome analysis of Subtercola boreus.</title>
        <authorList>
            <person name="Cho Y.-J."/>
            <person name="Cho A."/>
            <person name="Kim O.-S."/>
            <person name="Lee J.-I."/>
        </authorList>
    </citation>
    <scope>NUCLEOTIDE SEQUENCE [LARGE SCALE GENOMIC DNA]</scope>
    <source>
        <strain evidence="2 3">P27444</strain>
    </source>
</reference>
<sequence length="151" mass="15314">MSTVTPSRPVAPKPDAGVRPTTSGHASTSASGTLGHSAAGHTRITARALNRLMEAVAAEALGVAARSVSVDLADDAGRLAVTVRSPLRVVSLAQVTREPGIVARTGGTLLDRATAAQQRIRSLGASLSGSDISTVTVRLTGIDIQPEGRTS</sequence>
<dbReference type="Proteomes" id="UP000256709">
    <property type="component" value="Unassembled WGS sequence"/>
</dbReference>
<feature type="region of interest" description="Disordered" evidence="1">
    <location>
        <begin position="1"/>
        <end position="39"/>
    </location>
</feature>
<evidence type="ECO:0000313" key="3">
    <source>
        <dbReference type="Proteomes" id="UP000256709"/>
    </source>
</evidence>
<gene>
    <name evidence="2" type="ORF">B7R21_17675</name>
</gene>
<comment type="caution">
    <text evidence="2">The sequence shown here is derived from an EMBL/GenBank/DDBJ whole genome shotgun (WGS) entry which is preliminary data.</text>
</comment>
<feature type="compositionally biased region" description="Low complexity" evidence="1">
    <location>
        <begin position="21"/>
        <end position="33"/>
    </location>
</feature>
<dbReference type="EMBL" id="NBXA01000034">
    <property type="protein sequence ID" value="RFA06944.1"/>
    <property type="molecule type" value="Genomic_DNA"/>
</dbReference>
<evidence type="ECO:0000256" key="1">
    <source>
        <dbReference type="SAM" id="MobiDB-lite"/>
    </source>
</evidence>
<accession>A0A3E0VAV4</accession>
<proteinExistence type="predicted"/>
<dbReference type="AlphaFoldDB" id="A0A3E0VAV4"/>
<evidence type="ECO:0000313" key="2">
    <source>
        <dbReference type="EMBL" id="RFA06944.1"/>
    </source>
</evidence>
<dbReference type="RefSeq" id="WP_116284584.1">
    <property type="nucleotide sequence ID" value="NZ_NBXA01000034.1"/>
</dbReference>
<protein>
    <submittedName>
        <fullName evidence="2">Uncharacterized protein</fullName>
    </submittedName>
</protein>
<organism evidence="2 3">
    <name type="scientific">Subtercola boreus</name>
    <dbReference type="NCBI Taxonomy" id="120213"/>
    <lineage>
        <taxon>Bacteria</taxon>
        <taxon>Bacillati</taxon>
        <taxon>Actinomycetota</taxon>
        <taxon>Actinomycetes</taxon>
        <taxon>Micrococcales</taxon>
        <taxon>Microbacteriaceae</taxon>
        <taxon>Subtercola</taxon>
    </lineage>
</organism>
<name>A0A3E0VAV4_9MICO</name>